<evidence type="ECO:0000256" key="6">
    <source>
        <dbReference type="ARBA" id="ARBA00023136"/>
    </source>
</evidence>
<dbReference type="Pfam" id="PF21088">
    <property type="entry name" value="MS_channel_1st"/>
    <property type="match status" value="1"/>
</dbReference>
<dbReference type="InterPro" id="IPR008910">
    <property type="entry name" value="MSC_TM_helix"/>
</dbReference>
<evidence type="ECO:0000259" key="10">
    <source>
        <dbReference type="Pfam" id="PF21088"/>
    </source>
</evidence>
<keyword evidence="5 7" id="KW-1133">Transmembrane helix</keyword>
<dbReference type="RefSeq" id="WP_019621626.1">
    <property type="nucleotide sequence ID" value="NZ_AP014545.1"/>
</dbReference>
<evidence type="ECO:0000259" key="8">
    <source>
        <dbReference type="Pfam" id="PF00924"/>
    </source>
</evidence>
<accession>A0A7R6SSA8</accession>
<protein>
    <recommendedName>
        <fullName evidence="7">Small-conductance mechanosensitive channel</fullName>
    </recommendedName>
</protein>
<keyword evidence="7" id="KW-0813">Transport</keyword>
<keyword evidence="6 7" id="KW-0472">Membrane</keyword>
<keyword evidence="7" id="KW-0407">Ion channel</keyword>
<feature type="domain" description="Mechanosensitive ion channel MscS" evidence="8">
    <location>
        <begin position="110"/>
        <end position="173"/>
    </location>
</feature>
<proteinExistence type="inferred from homology"/>
<dbReference type="KEGG" id="ajp:AMJAP_1425"/>
<dbReference type="Pfam" id="PF00924">
    <property type="entry name" value="MS_channel_2nd"/>
    <property type="match status" value="1"/>
</dbReference>
<comment type="caution">
    <text evidence="7">Lacks conserved residue(s) required for the propagation of feature annotation.</text>
</comment>
<feature type="domain" description="Mechanosensitive ion channel transmembrane helices 2/3" evidence="10">
    <location>
        <begin position="69"/>
        <end position="108"/>
    </location>
</feature>
<dbReference type="InterPro" id="IPR049142">
    <property type="entry name" value="MS_channel_1st"/>
</dbReference>
<dbReference type="Gene3D" id="2.30.30.60">
    <property type="match status" value="1"/>
</dbReference>
<dbReference type="OrthoDB" id="9799209at2"/>
<keyword evidence="12" id="KW-1185">Reference proteome</keyword>
<dbReference type="EMBL" id="AP014545">
    <property type="protein sequence ID" value="BBB26020.1"/>
    <property type="molecule type" value="Genomic_DNA"/>
</dbReference>
<dbReference type="InterPro" id="IPR010920">
    <property type="entry name" value="LSM_dom_sf"/>
</dbReference>
<gene>
    <name evidence="11" type="ORF">AMJAP_1425</name>
</gene>
<evidence type="ECO:0000256" key="4">
    <source>
        <dbReference type="ARBA" id="ARBA00022692"/>
    </source>
</evidence>
<feature type="transmembrane region" description="Helical" evidence="7">
    <location>
        <begin position="64"/>
        <end position="82"/>
    </location>
</feature>
<dbReference type="InterPro" id="IPR011066">
    <property type="entry name" value="MscS_channel_C_sf"/>
</dbReference>
<dbReference type="InterPro" id="IPR006685">
    <property type="entry name" value="MscS_channel_2nd"/>
</dbReference>
<dbReference type="InterPro" id="IPR011014">
    <property type="entry name" value="MscS_channel_TM-2"/>
</dbReference>
<comment type="similarity">
    <text evidence="2 7">Belongs to the MscS (TC 1.A.23) family.</text>
</comment>
<dbReference type="Gene3D" id="1.10.287.1260">
    <property type="match status" value="1"/>
</dbReference>
<sequence>MIQEELATLTHFYGLIIDFFVNYSFQVIGAVIILIIGLIVARWVGRLTLRLCLRHNVDVTLSNFISSTIKLLLITMVAVICLGKFGISVAPFIAAIGAISLSIGLALQGVFSNYGAGFTIIITRPFVVGNTIRCNDVCGVVEEIHLAYTQLSTEDGEVVTIPNKHIVGEVLINSFENTIVEASIGISYAADPDKAIELIKALLESNSAVVQTTAPQVGIADFGDSSVNIAYRYWVPSKQLFEIQFQVNSAIYSAFRETGIEIPFPQREVTLKTVLQE</sequence>
<feature type="transmembrane region" description="Helical" evidence="7">
    <location>
        <begin position="89"/>
        <end position="111"/>
    </location>
</feature>
<reference evidence="11 12" key="1">
    <citation type="journal article" date="2008" name="Int. J. Syst. Evol. Microbiol.">
        <title>Amphritea japonica sp. nov. and Amphritea balenae sp. nov., isolated from the sediment adjacent to sperm whale carcasses off Kagoshima, Japan.</title>
        <authorList>
            <person name="Miyazaki M."/>
            <person name="Nogi Y."/>
            <person name="Fujiwara Y."/>
            <person name="Kawato M."/>
            <person name="Nagahama T."/>
            <person name="Kubokawa K."/>
            <person name="Horikoshi K."/>
        </authorList>
    </citation>
    <scope>NUCLEOTIDE SEQUENCE [LARGE SCALE GENOMIC DNA]</scope>
    <source>
        <strain evidence="11 12">ATCC BAA-1530</strain>
    </source>
</reference>
<evidence type="ECO:0000256" key="2">
    <source>
        <dbReference type="ARBA" id="ARBA00008017"/>
    </source>
</evidence>
<evidence type="ECO:0000313" key="12">
    <source>
        <dbReference type="Proteomes" id="UP000595663"/>
    </source>
</evidence>
<evidence type="ECO:0000256" key="5">
    <source>
        <dbReference type="ARBA" id="ARBA00022989"/>
    </source>
</evidence>
<comment type="subcellular location">
    <subcellularLocation>
        <location evidence="7">Cell inner membrane</location>
        <topology evidence="7">Multi-pass membrane protein</topology>
    </subcellularLocation>
    <subcellularLocation>
        <location evidence="1">Cell membrane</location>
        <topology evidence="1">Multi-pass membrane protein</topology>
    </subcellularLocation>
</comment>
<dbReference type="InterPro" id="IPR049278">
    <property type="entry name" value="MS_channel_C"/>
</dbReference>
<feature type="transmembrane region" description="Helical" evidence="7">
    <location>
        <begin position="12"/>
        <end position="44"/>
    </location>
</feature>
<dbReference type="InterPro" id="IPR023408">
    <property type="entry name" value="MscS_beta-dom_sf"/>
</dbReference>
<comment type="subunit">
    <text evidence="7">Homoheptamer.</text>
</comment>
<organism evidence="11 12">
    <name type="scientific">Amphritea japonica ATCC BAA-1530</name>
    <dbReference type="NCBI Taxonomy" id="1278309"/>
    <lineage>
        <taxon>Bacteria</taxon>
        <taxon>Pseudomonadati</taxon>
        <taxon>Pseudomonadota</taxon>
        <taxon>Gammaproteobacteria</taxon>
        <taxon>Oceanospirillales</taxon>
        <taxon>Oceanospirillaceae</taxon>
        <taxon>Amphritea</taxon>
    </lineage>
</organism>
<evidence type="ECO:0000256" key="7">
    <source>
        <dbReference type="RuleBase" id="RU369025"/>
    </source>
</evidence>
<dbReference type="Proteomes" id="UP000595663">
    <property type="component" value="Chromosome"/>
</dbReference>
<keyword evidence="3" id="KW-1003">Cell membrane</keyword>
<keyword evidence="4 7" id="KW-0812">Transmembrane</keyword>
<dbReference type="GO" id="GO:0005886">
    <property type="term" value="C:plasma membrane"/>
    <property type="evidence" value="ECO:0007669"/>
    <property type="project" value="UniProtKB-SubCell"/>
</dbReference>
<dbReference type="Pfam" id="PF21082">
    <property type="entry name" value="MS_channel_3rd"/>
    <property type="match status" value="1"/>
</dbReference>
<evidence type="ECO:0000256" key="3">
    <source>
        <dbReference type="ARBA" id="ARBA00022475"/>
    </source>
</evidence>
<dbReference type="Pfam" id="PF05552">
    <property type="entry name" value="MS_channel_1st_1"/>
    <property type="match status" value="1"/>
</dbReference>
<keyword evidence="7" id="KW-0406">Ion transport</keyword>
<dbReference type="SUPFAM" id="SSF82861">
    <property type="entry name" value="Mechanosensitive channel protein MscS (YggB), transmembrane region"/>
    <property type="match status" value="1"/>
</dbReference>
<dbReference type="PANTHER" id="PTHR30221">
    <property type="entry name" value="SMALL-CONDUCTANCE MECHANOSENSITIVE CHANNEL"/>
    <property type="match status" value="1"/>
</dbReference>
<dbReference type="InterPro" id="IPR045275">
    <property type="entry name" value="MscS_archaea/bacteria_type"/>
</dbReference>
<comment type="function">
    <text evidence="7">Mechanosensitive channel that participates in the regulation of osmotic pressure changes within the cell, opening in response to stretch forces in the membrane lipid bilayer, without the need for other proteins. Contributes to normal resistance to hypoosmotic shock. Forms an ion channel of 1.0 nanosiemens conductance with a slight preference for anions.</text>
</comment>
<evidence type="ECO:0000259" key="9">
    <source>
        <dbReference type="Pfam" id="PF21082"/>
    </source>
</evidence>
<keyword evidence="7" id="KW-0997">Cell inner membrane</keyword>
<dbReference type="SUPFAM" id="SSF82689">
    <property type="entry name" value="Mechanosensitive channel protein MscS (YggB), C-terminal domain"/>
    <property type="match status" value="1"/>
</dbReference>
<name>A0A7R6SSA8_9GAMM</name>
<dbReference type="SUPFAM" id="SSF50182">
    <property type="entry name" value="Sm-like ribonucleoproteins"/>
    <property type="match status" value="1"/>
</dbReference>
<evidence type="ECO:0000313" key="11">
    <source>
        <dbReference type="EMBL" id="BBB26020.1"/>
    </source>
</evidence>
<evidence type="ECO:0000256" key="1">
    <source>
        <dbReference type="ARBA" id="ARBA00004651"/>
    </source>
</evidence>
<dbReference type="Gene3D" id="3.30.70.100">
    <property type="match status" value="1"/>
</dbReference>
<dbReference type="GO" id="GO:0008381">
    <property type="term" value="F:mechanosensitive monoatomic ion channel activity"/>
    <property type="evidence" value="ECO:0007669"/>
    <property type="project" value="InterPro"/>
</dbReference>
<feature type="domain" description="Mechanosensitive ion channel MscS C-terminal" evidence="9">
    <location>
        <begin position="180"/>
        <end position="262"/>
    </location>
</feature>
<dbReference type="PANTHER" id="PTHR30221:SF1">
    <property type="entry name" value="SMALL-CONDUCTANCE MECHANOSENSITIVE CHANNEL"/>
    <property type="match status" value="1"/>
</dbReference>
<dbReference type="AlphaFoldDB" id="A0A7R6SSA8"/>